<keyword evidence="1" id="KW-0732">Signal</keyword>
<dbReference type="Proteomes" id="UP000002872">
    <property type="component" value="Unassembled WGS sequence"/>
</dbReference>
<evidence type="ECO:0000313" key="2">
    <source>
        <dbReference type="EMBL" id="EIJ89745.1"/>
    </source>
</evidence>
<reference evidence="2" key="1">
    <citation type="submission" date="2011-01" db="EMBL/GenBank/DDBJ databases">
        <title>The Genome Sequence of Nematocida parisii strain ERTm3.</title>
        <authorList>
            <consortium name="The Broad Institute Genome Sequencing Platform"/>
            <consortium name="The Broad Institute Genome Sequencing Center for Infectious Disease"/>
            <person name="Cuomo C."/>
            <person name="Troemel E."/>
            <person name="Young S.K."/>
            <person name="Zeng Q."/>
            <person name="Gargeya S."/>
            <person name="Fitzgerald M."/>
            <person name="Haas B."/>
            <person name="Abouelleil A."/>
            <person name="Alvarado L."/>
            <person name="Arachchi H.M."/>
            <person name="Berlin A."/>
            <person name="Chapman S.B."/>
            <person name="Gearin G."/>
            <person name="Goldberg J."/>
            <person name="Griggs A."/>
            <person name="Gujja S."/>
            <person name="Hansen M."/>
            <person name="Heiman D."/>
            <person name="Howarth C."/>
            <person name="Larimer J."/>
            <person name="Lui A."/>
            <person name="MacDonald P.J.P."/>
            <person name="McCowen C."/>
            <person name="Montmayeur A."/>
            <person name="Murphy C."/>
            <person name="Neiman D."/>
            <person name="Pearson M."/>
            <person name="Priest M."/>
            <person name="Roberts A."/>
            <person name="Saif S."/>
            <person name="Shea T."/>
            <person name="Sisk P."/>
            <person name="Stolte C."/>
            <person name="Sykes S."/>
            <person name="Wortman J."/>
            <person name="Nusbaum C."/>
            <person name="Birren B."/>
        </authorList>
    </citation>
    <scope>NUCLEOTIDE SEQUENCE</scope>
    <source>
        <strain evidence="2">ERTm3</strain>
    </source>
</reference>
<feature type="chain" id="PRO_5003670726" evidence="1">
    <location>
        <begin position="19"/>
        <end position="407"/>
    </location>
</feature>
<gene>
    <name evidence="2" type="ORF">NEQG_00515</name>
</gene>
<proteinExistence type="predicted"/>
<dbReference type="OrthoDB" id="2191386at2759"/>
<organism evidence="2 3">
    <name type="scientific">Nematocida parisii (strain ERTm3)</name>
    <name type="common">Nematode killer fungus</name>
    <dbReference type="NCBI Taxonomy" id="935791"/>
    <lineage>
        <taxon>Eukaryota</taxon>
        <taxon>Fungi</taxon>
        <taxon>Fungi incertae sedis</taxon>
        <taxon>Microsporidia</taxon>
        <taxon>Nematocida</taxon>
    </lineage>
</organism>
<dbReference type="InParanoid" id="I3EKJ8"/>
<evidence type="ECO:0000313" key="3">
    <source>
        <dbReference type="Proteomes" id="UP000002872"/>
    </source>
</evidence>
<evidence type="ECO:0000256" key="1">
    <source>
        <dbReference type="SAM" id="SignalP"/>
    </source>
</evidence>
<feature type="signal peptide" evidence="1">
    <location>
        <begin position="1"/>
        <end position="18"/>
    </location>
</feature>
<protein>
    <submittedName>
        <fullName evidence="2">Uncharacterized protein</fullName>
    </submittedName>
</protein>
<sequence>MKLSIIYMTLCNLHVCFASSFVLGNAANHASTPTRSISSSFLDQFSNRLSIIKPSINFQNTLEISENGINNVFAKYDKYKKSVETAHSFNLYDGKNKLDKKKIELHCNTGFRSLVEKNHQNSLVISRILSKLDSSLNNEFKSILYKVDLNDEEDDATTTEKTAYQKTYISQRYLNIIGLPNIIIDKLIKICNSYDYKITTAKDAKAILDYLVNMVFNSLDYSTYGLVSDAYGELVRAIVLKINLFVTNELSLLDKVKEIKKTKRLKRKLMRVVTNLNSIKEKTLDFRRSLQTQYNLVSKIGNKTILHVGEFSQIKFDPTSPSQLNYIVTVLRPTHGADLSALQASINSYINGQEKIITKLIDNYDKSIDSSRPSITAIYNIFKYNYDKLFKLIVGIQLEQDAEKKIQ</sequence>
<dbReference type="AlphaFoldDB" id="I3EKJ8"/>
<accession>I3EKJ8</accession>
<dbReference type="EMBL" id="GL870876">
    <property type="protein sequence ID" value="EIJ89745.1"/>
    <property type="molecule type" value="Genomic_DNA"/>
</dbReference>
<dbReference type="VEuPathDB" id="MicrosporidiaDB:NEQG_00515"/>
<name>I3EKJ8_NEMP3</name>
<keyword evidence="3" id="KW-1185">Reference proteome</keyword>
<dbReference type="HOGENOM" id="CLU_676330_0_0_1"/>